<dbReference type="OrthoDB" id="433849at2759"/>
<dbReference type="AlphaFoldDB" id="A0A812VVM5"/>
<evidence type="ECO:0000313" key="3">
    <source>
        <dbReference type="Proteomes" id="UP000649617"/>
    </source>
</evidence>
<feature type="compositionally biased region" description="Basic and acidic residues" evidence="1">
    <location>
        <begin position="269"/>
        <end position="279"/>
    </location>
</feature>
<keyword evidence="3" id="KW-1185">Reference proteome</keyword>
<dbReference type="EMBL" id="CAJNIZ010042930">
    <property type="protein sequence ID" value="CAE7643763.1"/>
    <property type="molecule type" value="Genomic_DNA"/>
</dbReference>
<evidence type="ECO:0000256" key="1">
    <source>
        <dbReference type="SAM" id="MobiDB-lite"/>
    </source>
</evidence>
<dbReference type="Proteomes" id="UP000649617">
    <property type="component" value="Unassembled WGS sequence"/>
</dbReference>
<reference evidence="2" key="1">
    <citation type="submission" date="2021-02" db="EMBL/GenBank/DDBJ databases">
        <authorList>
            <person name="Dougan E. K."/>
            <person name="Rhodes N."/>
            <person name="Thang M."/>
            <person name="Chan C."/>
        </authorList>
    </citation>
    <scope>NUCLEOTIDE SEQUENCE</scope>
</reference>
<proteinExistence type="predicted"/>
<gene>
    <name evidence="2" type="primary">GekBS024P</name>
    <name evidence="2" type="ORF">SPIL2461_LOCUS17082</name>
</gene>
<accession>A0A812VVM5</accession>
<sequence>MLLAEAWIWKSQGCLNGALCLRCHLCPAGEIKRRKKDGRQRYMGLLQSCNARQEQLKRLTVGTVGRCEDEETGSTHLQITPLLAATSLPPVPPPTSSPMVDFLDDALPPAPTWDTKDAEPLQPLVPPLAQPLAQPLASVVELPELAEPIWRPPPGLELEMPLPPCPPPMMPPSLPSLGSVLHGSGECQPCLDFWSTEGCPRGHDCSQCHLCSAELKVQHQARMAGIVLQPISRALEFEEPIDEPSELSEPNASAQPKFLDPIPGPSFEQRTRFPSDQSLKQRLDRVLDEPEDVPCERGTKPPSTSTLRLPALHGCVICGSRGVALERLPSQDLETIQADGLADLPSLGSVLHAKGCCSPCAWVWKPQGCHNGSNCGRCHLCPPGEVKLRKKAKARESSPDPNCCNVSCGESAQKLVQAREARSAAKAGQKSRVSRIREQGFSYQRGTTFGTIGLLQGRCELNTSSVTGEPTFPR</sequence>
<feature type="region of interest" description="Disordered" evidence="1">
    <location>
        <begin position="240"/>
        <end position="279"/>
    </location>
</feature>
<comment type="caution">
    <text evidence="2">The sequence shown here is derived from an EMBL/GenBank/DDBJ whole genome shotgun (WGS) entry which is preliminary data.</text>
</comment>
<protein>
    <submittedName>
        <fullName evidence="2">GekBS024P protein</fullName>
    </submittedName>
</protein>
<evidence type="ECO:0000313" key="2">
    <source>
        <dbReference type="EMBL" id="CAE7643763.1"/>
    </source>
</evidence>
<organism evidence="2 3">
    <name type="scientific">Symbiodinium pilosum</name>
    <name type="common">Dinoflagellate</name>
    <dbReference type="NCBI Taxonomy" id="2952"/>
    <lineage>
        <taxon>Eukaryota</taxon>
        <taxon>Sar</taxon>
        <taxon>Alveolata</taxon>
        <taxon>Dinophyceae</taxon>
        <taxon>Suessiales</taxon>
        <taxon>Symbiodiniaceae</taxon>
        <taxon>Symbiodinium</taxon>
    </lineage>
</organism>
<name>A0A812VVM5_SYMPI</name>